<evidence type="ECO:0000256" key="6">
    <source>
        <dbReference type="ARBA" id="ARBA00024695"/>
    </source>
</evidence>
<dbReference type="GO" id="GO:0032040">
    <property type="term" value="C:small-subunit processome"/>
    <property type="evidence" value="ECO:0007669"/>
    <property type="project" value="InterPro"/>
</dbReference>
<dbReference type="Pfam" id="PF04147">
    <property type="entry name" value="Nop14"/>
    <property type="match status" value="1"/>
</dbReference>
<evidence type="ECO:0000256" key="2">
    <source>
        <dbReference type="ARBA" id="ARBA00007466"/>
    </source>
</evidence>
<keyword evidence="5" id="KW-0539">Nucleus</keyword>
<evidence type="ECO:0008006" key="11">
    <source>
        <dbReference type="Google" id="ProtNLM"/>
    </source>
</evidence>
<dbReference type="GO" id="GO:0030490">
    <property type="term" value="P:maturation of SSU-rRNA"/>
    <property type="evidence" value="ECO:0007669"/>
    <property type="project" value="TreeGrafter"/>
</dbReference>
<keyword evidence="7" id="KW-0175">Coiled coil</keyword>
<dbReference type="AlphaFoldDB" id="A0A8S1F570"/>
<feature type="compositionally biased region" description="Basic and acidic residues" evidence="8">
    <location>
        <begin position="196"/>
        <end position="206"/>
    </location>
</feature>
<dbReference type="GO" id="GO:0030692">
    <property type="term" value="C:Noc4p-Nop14p complex"/>
    <property type="evidence" value="ECO:0007669"/>
    <property type="project" value="TreeGrafter"/>
</dbReference>
<feature type="compositionally biased region" description="Acidic residues" evidence="8">
    <location>
        <begin position="351"/>
        <end position="393"/>
    </location>
</feature>
<feature type="compositionally biased region" description="Basic and acidic residues" evidence="8">
    <location>
        <begin position="828"/>
        <end position="844"/>
    </location>
</feature>
<evidence type="ECO:0000256" key="4">
    <source>
        <dbReference type="ARBA" id="ARBA00022552"/>
    </source>
</evidence>
<comment type="similarity">
    <text evidence="2">Belongs to the NOP14 family.</text>
</comment>
<feature type="region of interest" description="Disordered" evidence="8">
    <location>
        <begin position="820"/>
        <end position="844"/>
    </location>
</feature>
<dbReference type="PANTHER" id="PTHR23183">
    <property type="entry name" value="NOP14"/>
    <property type="match status" value="1"/>
</dbReference>
<protein>
    <recommendedName>
        <fullName evidence="11">Nucleolar protein 14</fullName>
    </recommendedName>
</protein>
<evidence type="ECO:0000256" key="8">
    <source>
        <dbReference type="SAM" id="MobiDB-lite"/>
    </source>
</evidence>
<dbReference type="InterPro" id="IPR007276">
    <property type="entry name" value="Nop14"/>
</dbReference>
<feature type="region of interest" description="Disordered" evidence="8">
    <location>
        <begin position="757"/>
        <end position="776"/>
    </location>
</feature>
<evidence type="ECO:0000256" key="3">
    <source>
        <dbReference type="ARBA" id="ARBA00022517"/>
    </source>
</evidence>
<dbReference type="PANTHER" id="PTHR23183:SF0">
    <property type="entry name" value="NUCLEOLAR PROTEIN 14"/>
    <property type="match status" value="1"/>
</dbReference>
<keyword evidence="4" id="KW-0698">rRNA processing</keyword>
<comment type="function">
    <text evidence="6">Involved in nucleolar processing of pre-18S ribosomal RNA. Has a role in the nuclear export of 40S pre-ribosomal subunit to the cytoplasm.</text>
</comment>
<feature type="region of interest" description="Disordered" evidence="8">
    <location>
        <begin position="308"/>
        <end position="331"/>
    </location>
</feature>
<comment type="caution">
    <text evidence="9">The sequence shown here is derived from an EMBL/GenBank/DDBJ whole genome shotgun (WGS) entry which is preliminary data.</text>
</comment>
<name>A0A8S1F570_9PELO</name>
<feature type="coiled-coil region" evidence="7">
    <location>
        <begin position="260"/>
        <end position="290"/>
    </location>
</feature>
<comment type="subcellular location">
    <subcellularLocation>
        <location evidence="1">Nucleus</location>
        <location evidence="1">Nucleolus</location>
    </subcellularLocation>
</comment>
<keyword evidence="3" id="KW-0690">Ribosome biogenesis</keyword>
<proteinExistence type="inferred from homology"/>
<accession>A0A8S1F570</accession>
<keyword evidence="10" id="KW-1185">Reference proteome</keyword>
<dbReference type="Proteomes" id="UP000494206">
    <property type="component" value="Unassembled WGS sequence"/>
</dbReference>
<evidence type="ECO:0000256" key="1">
    <source>
        <dbReference type="ARBA" id="ARBA00004604"/>
    </source>
</evidence>
<dbReference type="OrthoDB" id="284275at2759"/>
<gene>
    <name evidence="9" type="ORF">CBOVIS_LOCUS10584</name>
</gene>
<evidence type="ECO:0000313" key="9">
    <source>
        <dbReference type="EMBL" id="CAB3408855.1"/>
    </source>
</evidence>
<feature type="compositionally biased region" description="Basic residues" evidence="8">
    <location>
        <begin position="1"/>
        <end position="12"/>
    </location>
</feature>
<sequence>MGIAGKKHKTKAKPSGQKQRKINPFELKFNKSKHHVLGKKTVTQVGAPTASRKRAHEQREKTIGVEYDRKTKISKIIDKRIGEKEGKNEEEKMALRFAEERAKNFKKASKFNLVDNDDDEEEAILTHGGKTLSDIEKYDKSMISDSDDDDDPGNIGAKMVKIAHFGGGEKTVEEMVKEKVSREDMISSMIAKSKMMKHEKQTAKDEMEMMTESLDAKFQALFGRVQSTFRPTGRQREEKDDFDKLALSLKIEADARATPAERKLTEAEMAAKEKQRLEELEAARISKTNAVKNAHLSADADVDWEAGAKADARKQKMKNSRFEVRFADDGTLQDDGKMLKHEVLKVRNESFDDDDDDEDVDDEADDEEEEDMDDLLEEVSDEEEEDDDEEEESEKPAKSSKKKPKITAETIPFIFEMPKSYKKFCDLLEKYSEHMELVLERIIKCNHPSLKEGNKTKLNKLFLMCLRWFDDMTKEDLDEKTLSEINLAQKTMFDLLKFDVQFGVRCIRALIRQHWKQRQDKLKSSPASFGLIALLRLVAALFPVADIWHPVCTPAFFLATCALSTAKIPSLEVLSRQILLATTLIEYIAETKRYIPELVSFARSALLLAVEEKPESFSSSGFPVSKPYSDMLCVAKKTNIKTIPPISLKAVFSDEPLKQSESLQLSVLRSLVSLVQHLRVLYSNQSETYNIVFRPFCVLLKAIKKDNLPDELREEIDILVSSIEAECAQKQRITQLSLVKTEKSMLKMLEPRFEYDFDPERPHKGKKNESKRMQKQLKNEMRGAVKELRKDTAFLARKQMAGVKAKDRARMAATKRLMGGLMQQQGEWNKEIRTKEVESKKNKK</sequence>
<reference evidence="9 10" key="1">
    <citation type="submission" date="2020-04" db="EMBL/GenBank/DDBJ databases">
        <authorList>
            <person name="Laetsch R D."/>
            <person name="Stevens L."/>
            <person name="Kumar S."/>
            <person name="Blaxter L. M."/>
        </authorList>
    </citation>
    <scope>NUCLEOTIDE SEQUENCE [LARGE SCALE GENOMIC DNA]</scope>
</reference>
<evidence type="ECO:0000313" key="10">
    <source>
        <dbReference type="Proteomes" id="UP000494206"/>
    </source>
</evidence>
<organism evidence="9 10">
    <name type="scientific">Caenorhabditis bovis</name>
    <dbReference type="NCBI Taxonomy" id="2654633"/>
    <lineage>
        <taxon>Eukaryota</taxon>
        <taxon>Metazoa</taxon>
        <taxon>Ecdysozoa</taxon>
        <taxon>Nematoda</taxon>
        <taxon>Chromadorea</taxon>
        <taxon>Rhabditida</taxon>
        <taxon>Rhabditina</taxon>
        <taxon>Rhabditomorpha</taxon>
        <taxon>Rhabditoidea</taxon>
        <taxon>Rhabditidae</taxon>
        <taxon>Peloderinae</taxon>
        <taxon>Caenorhabditis</taxon>
    </lineage>
</organism>
<feature type="region of interest" description="Disordered" evidence="8">
    <location>
        <begin position="1"/>
        <end position="62"/>
    </location>
</feature>
<evidence type="ECO:0000256" key="7">
    <source>
        <dbReference type="SAM" id="Coils"/>
    </source>
</evidence>
<feature type="region of interest" description="Disordered" evidence="8">
    <location>
        <begin position="348"/>
        <end position="403"/>
    </location>
</feature>
<feature type="region of interest" description="Disordered" evidence="8">
    <location>
        <begin position="187"/>
        <end position="206"/>
    </location>
</feature>
<dbReference type="EMBL" id="CADEPM010000007">
    <property type="protein sequence ID" value="CAB3408855.1"/>
    <property type="molecule type" value="Genomic_DNA"/>
</dbReference>
<evidence type="ECO:0000256" key="5">
    <source>
        <dbReference type="ARBA" id="ARBA00023242"/>
    </source>
</evidence>